<keyword evidence="3" id="KW-1185">Reference proteome</keyword>
<sequence>MREMSHSKVEPLKNFIEVRWRKSCNLSLVYSLKEDEYTEEEKDNAPVHQEQLDEEKEELEELRESHLI</sequence>
<organism evidence="2 3">
    <name type="scientific">Dibothriocephalus latus</name>
    <name type="common">Fish tapeworm</name>
    <name type="synonym">Diphyllobothrium latum</name>
    <dbReference type="NCBI Taxonomy" id="60516"/>
    <lineage>
        <taxon>Eukaryota</taxon>
        <taxon>Metazoa</taxon>
        <taxon>Spiralia</taxon>
        <taxon>Lophotrochozoa</taxon>
        <taxon>Platyhelminthes</taxon>
        <taxon>Cestoda</taxon>
        <taxon>Eucestoda</taxon>
        <taxon>Diphyllobothriidea</taxon>
        <taxon>Diphyllobothriidae</taxon>
        <taxon>Dibothriocephalus</taxon>
    </lineage>
</organism>
<evidence type="ECO:0000313" key="3">
    <source>
        <dbReference type="Proteomes" id="UP000281553"/>
    </source>
</evidence>
<evidence type="ECO:0000313" key="2">
    <source>
        <dbReference type="EMBL" id="VDN37261.1"/>
    </source>
</evidence>
<protein>
    <submittedName>
        <fullName evidence="2">Uncharacterized protein</fullName>
    </submittedName>
</protein>
<accession>A0A3P7P3V1</accession>
<evidence type="ECO:0000256" key="1">
    <source>
        <dbReference type="SAM" id="MobiDB-lite"/>
    </source>
</evidence>
<feature type="region of interest" description="Disordered" evidence="1">
    <location>
        <begin position="35"/>
        <end position="68"/>
    </location>
</feature>
<dbReference type="EMBL" id="UYRU01090550">
    <property type="protein sequence ID" value="VDN37261.1"/>
    <property type="molecule type" value="Genomic_DNA"/>
</dbReference>
<proteinExistence type="predicted"/>
<feature type="compositionally biased region" description="Acidic residues" evidence="1">
    <location>
        <begin position="52"/>
        <end position="61"/>
    </location>
</feature>
<gene>
    <name evidence="2" type="ORF">DILT_LOCUS17272</name>
</gene>
<dbReference type="AlphaFoldDB" id="A0A3P7P3V1"/>
<name>A0A3P7P3V1_DIBLA</name>
<dbReference type="Proteomes" id="UP000281553">
    <property type="component" value="Unassembled WGS sequence"/>
</dbReference>
<reference evidence="2 3" key="1">
    <citation type="submission" date="2018-11" db="EMBL/GenBank/DDBJ databases">
        <authorList>
            <consortium name="Pathogen Informatics"/>
        </authorList>
    </citation>
    <scope>NUCLEOTIDE SEQUENCE [LARGE SCALE GENOMIC DNA]</scope>
</reference>